<accession>A0A0C5BT43</accession>
<dbReference type="Gene3D" id="3.90.550.10">
    <property type="entry name" value="Spore Coat Polysaccharide Biosynthesis Protein SpsA, Chain A"/>
    <property type="match status" value="1"/>
</dbReference>
<dbReference type="RefSeq" id="WP_148702344.1">
    <property type="nucleotide sequence ID" value="NZ_CP010868.1"/>
</dbReference>
<keyword evidence="1" id="KW-0328">Glycosyltransferase</keyword>
<keyword evidence="2" id="KW-0808">Transferase</keyword>
<name>A0A0C5BT43_9ARCH</name>
<reference evidence="6" key="1">
    <citation type="submission" date="2015-02" db="EMBL/GenBank/DDBJ databases">
        <title>Characterization of two novel Thaumarchaeota isolated from the Northern Adriatic Sea.</title>
        <authorList>
            <person name="Bayer B."/>
            <person name="Vojvoda J."/>
            <person name="Offre P."/>
            <person name="Srivastava A."/>
            <person name="Elisabeth N."/>
            <person name="Garcia J.A.L."/>
            <person name="Schleper C."/>
            <person name="Herndl G.J."/>
        </authorList>
    </citation>
    <scope>NUCLEOTIDE SEQUENCE [LARGE SCALE GENOMIC DNA]</scope>
    <source>
        <strain evidence="6">D3C</strain>
    </source>
</reference>
<dbReference type="STRING" id="1582439.NPIRD3C_0095"/>
<keyword evidence="3" id="KW-1133">Transmembrane helix</keyword>
<reference evidence="5 6" key="3">
    <citation type="journal article" date="2019" name="Int. J. Syst. Evol. Microbiol.">
        <title>Nitrosopumilus adriaticus sp. nov. and Nitrosopumilus piranensis sp. nov., two ammonia-oxidizing archaea from the Adriatic Sea and members of the class Nitrososphaeria.</title>
        <authorList>
            <person name="Bayer B."/>
            <person name="Vojvoda J."/>
            <person name="Reinthaler T."/>
            <person name="Reyes C."/>
            <person name="Pinto M."/>
            <person name="Herndl G.J."/>
        </authorList>
    </citation>
    <scope>NUCLEOTIDE SEQUENCE [LARGE SCALE GENOMIC DNA]</scope>
    <source>
        <strain evidence="5 6">D3C</strain>
    </source>
</reference>
<feature type="domain" description="Glycosyltransferase 2-like" evidence="4">
    <location>
        <begin position="4"/>
        <end position="141"/>
    </location>
</feature>
<organism evidence="5 6">
    <name type="scientific">Nitrosopumilus piranensis</name>
    <dbReference type="NCBI Taxonomy" id="1582439"/>
    <lineage>
        <taxon>Archaea</taxon>
        <taxon>Nitrososphaerota</taxon>
        <taxon>Nitrososphaeria</taxon>
        <taxon>Nitrosopumilales</taxon>
        <taxon>Nitrosopumilaceae</taxon>
        <taxon>Nitrosopumilus</taxon>
    </lineage>
</organism>
<evidence type="ECO:0000313" key="6">
    <source>
        <dbReference type="Proteomes" id="UP000032027"/>
    </source>
</evidence>
<keyword evidence="6" id="KW-1185">Reference proteome</keyword>
<dbReference type="PANTHER" id="PTHR43630:SF1">
    <property type="entry name" value="POLY-BETA-1,6-N-ACETYL-D-GLUCOSAMINE SYNTHASE"/>
    <property type="match status" value="1"/>
</dbReference>
<sequence>MEVTVIVPAKNEEKNIFHSIKSLLDQTIKPLKIIIVLDRCTDNTEKIVDELINKNKGIIKIIKKSTKYPKTIIKAYCIAETINVGLEKAKPFSEFIMIANADSIFSKDYLKECLNIFTNDEKCGMVGFAHYSNISGSGYLIRSSILPNLNNQIKECAAEDTYIQFSVLNLGYSIKNLKKSTVTLLRERGGNSIFERIKYSFSKGYASYTLGYSFGYELVRTIYWILKGNFSSFAIILGFTYALLKKIEKLDIASTDIVKQWQKKRINLELFKKTF</sequence>
<keyword evidence="3" id="KW-0812">Transmembrane</keyword>
<dbReference type="PATRIC" id="fig|1582439.9.peg.94"/>
<dbReference type="CDD" id="cd00761">
    <property type="entry name" value="Glyco_tranf_GTA_type"/>
    <property type="match status" value="1"/>
</dbReference>
<dbReference type="EMBL" id="CP010868">
    <property type="protein sequence ID" value="AJM91319.1"/>
    <property type="molecule type" value="Genomic_DNA"/>
</dbReference>
<dbReference type="PANTHER" id="PTHR43630">
    <property type="entry name" value="POLY-BETA-1,6-N-ACETYL-D-GLUCOSAMINE SYNTHASE"/>
    <property type="match status" value="1"/>
</dbReference>
<dbReference type="OrthoDB" id="46222at2157"/>
<evidence type="ECO:0000256" key="3">
    <source>
        <dbReference type="SAM" id="Phobius"/>
    </source>
</evidence>
<keyword evidence="3" id="KW-0472">Membrane</keyword>
<evidence type="ECO:0000256" key="2">
    <source>
        <dbReference type="ARBA" id="ARBA00022679"/>
    </source>
</evidence>
<evidence type="ECO:0000256" key="1">
    <source>
        <dbReference type="ARBA" id="ARBA00022676"/>
    </source>
</evidence>
<dbReference type="GO" id="GO:0016757">
    <property type="term" value="F:glycosyltransferase activity"/>
    <property type="evidence" value="ECO:0007669"/>
    <property type="project" value="UniProtKB-KW"/>
</dbReference>
<dbReference type="KEGG" id="nid:NPIRD3C_0095"/>
<feature type="transmembrane region" description="Helical" evidence="3">
    <location>
        <begin position="222"/>
        <end position="244"/>
    </location>
</feature>
<protein>
    <recommendedName>
        <fullName evidence="4">Glycosyltransferase 2-like domain-containing protein</fullName>
    </recommendedName>
</protein>
<proteinExistence type="predicted"/>
<gene>
    <name evidence="5" type="ORF">NPIRD3C_0095</name>
</gene>
<dbReference type="Proteomes" id="UP000032027">
    <property type="component" value="Chromosome"/>
</dbReference>
<evidence type="ECO:0000259" key="4">
    <source>
        <dbReference type="Pfam" id="PF00535"/>
    </source>
</evidence>
<reference evidence="5 6" key="2">
    <citation type="journal article" date="2016" name="ISME J.">
        <title>Physiological and genomic characterization of two novel marine thaumarchaeal strains indicates niche differentiation.</title>
        <authorList>
            <person name="Bayer B."/>
            <person name="Vojvoda J."/>
            <person name="Offre P."/>
            <person name="Alves R.J."/>
            <person name="Elisabeth N.H."/>
            <person name="Garcia J.A."/>
            <person name="Volland J.M."/>
            <person name="Srivastava A."/>
            <person name="Schleper C."/>
            <person name="Herndl G.J."/>
        </authorList>
    </citation>
    <scope>NUCLEOTIDE SEQUENCE [LARGE SCALE GENOMIC DNA]</scope>
    <source>
        <strain evidence="5 6">D3C</strain>
    </source>
</reference>
<dbReference type="SUPFAM" id="SSF53448">
    <property type="entry name" value="Nucleotide-diphospho-sugar transferases"/>
    <property type="match status" value="1"/>
</dbReference>
<dbReference type="HOGENOM" id="CLU_1010490_0_0_2"/>
<dbReference type="InterPro" id="IPR029044">
    <property type="entry name" value="Nucleotide-diphossugar_trans"/>
</dbReference>
<evidence type="ECO:0000313" key="5">
    <source>
        <dbReference type="EMBL" id="AJM91319.1"/>
    </source>
</evidence>
<dbReference type="Pfam" id="PF00535">
    <property type="entry name" value="Glycos_transf_2"/>
    <property type="match status" value="1"/>
</dbReference>
<dbReference type="GeneID" id="41599269"/>
<dbReference type="InterPro" id="IPR001173">
    <property type="entry name" value="Glyco_trans_2-like"/>
</dbReference>
<dbReference type="AlphaFoldDB" id="A0A0C5BT43"/>